<evidence type="ECO:0000256" key="5">
    <source>
        <dbReference type="ARBA" id="ARBA00023136"/>
    </source>
</evidence>
<evidence type="ECO:0000313" key="10">
    <source>
        <dbReference type="Proteomes" id="UP001362999"/>
    </source>
</evidence>
<evidence type="ECO:0000256" key="4">
    <source>
        <dbReference type="ARBA" id="ARBA00022989"/>
    </source>
</evidence>
<dbReference type="AlphaFoldDB" id="A0AAV9ZJA1"/>
<evidence type="ECO:0000313" key="9">
    <source>
        <dbReference type="EMBL" id="KAK6984212.1"/>
    </source>
</evidence>
<evidence type="ECO:0000256" key="6">
    <source>
        <dbReference type="SAM" id="MobiDB-lite"/>
    </source>
</evidence>
<feature type="transmembrane region" description="Helical" evidence="7">
    <location>
        <begin position="83"/>
        <end position="101"/>
    </location>
</feature>
<feature type="domain" description="Major facilitator superfamily (MFS) profile" evidence="8">
    <location>
        <begin position="48"/>
        <end position="261"/>
    </location>
</feature>
<dbReference type="SUPFAM" id="SSF103473">
    <property type="entry name" value="MFS general substrate transporter"/>
    <property type="match status" value="1"/>
</dbReference>
<feature type="transmembrane region" description="Helical" evidence="7">
    <location>
        <begin position="170"/>
        <end position="189"/>
    </location>
</feature>
<dbReference type="Gene3D" id="1.20.1720.10">
    <property type="entry name" value="Multidrug resistance protein D"/>
    <property type="match status" value="1"/>
</dbReference>
<dbReference type="GO" id="GO:0005886">
    <property type="term" value="C:plasma membrane"/>
    <property type="evidence" value="ECO:0007669"/>
    <property type="project" value="TreeGrafter"/>
</dbReference>
<feature type="compositionally biased region" description="Polar residues" evidence="6">
    <location>
        <begin position="7"/>
        <end position="18"/>
    </location>
</feature>
<gene>
    <name evidence="9" type="ORF">R3P38DRAFT_3232197</name>
</gene>
<feature type="transmembrane region" description="Helical" evidence="7">
    <location>
        <begin position="201"/>
        <end position="221"/>
    </location>
</feature>
<keyword evidence="4 7" id="KW-1133">Transmembrane helix</keyword>
<keyword evidence="10" id="KW-1185">Reference proteome</keyword>
<dbReference type="PANTHER" id="PTHR23501:SF177">
    <property type="entry name" value="MAJOR FACILITATOR SUPERFAMILY (MFS) PROFILE DOMAIN-CONTAINING PROTEIN-RELATED"/>
    <property type="match status" value="1"/>
</dbReference>
<keyword evidence="3 7" id="KW-0812">Transmembrane</keyword>
<dbReference type="InterPro" id="IPR036259">
    <property type="entry name" value="MFS_trans_sf"/>
</dbReference>
<name>A0AAV9ZJA1_9AGAR</name>
<feature type="region of interest" description="Disordered" evidence="6">
    <location>
        <begin position="1"/>
        <end position="33"/>
    </location>
</feature>
<dbReference type="PANTHER" id="PTHR23501">
    <property type="entry name" value="MAJOR FACILITATOR SUPERFAMILY"/>
    <property type="match status" value="1"/>
</dbReference>
<dbReference type="PROSITE" id="PS50850">
    <property type="entry name" value="MFS"/>
    <property type="match status" value="1"/>
</dbReference>
<comment type="caution">
    <text evidence="9">The sequence shown here is derived from an EMBL/GenBank/DDBJ whole genome shotgun (WGS) entry which is preliminary data.</text>
</comment>
<organism evidence="9 10">
    <name type="scientific">Favolaschia claudopus</name>
    <dbReference type="NCBI Taxonomy" id="2862362"/>
    <lineage>
        <taxon>Eukaryota</taxon>
        <taxon>Fungi</taxon>
        <taxon>Dikarya</taxon>
        <taxon>Basidiomycota</taxon>
        <taxon>Agaricomycotina</taxon>
        <taxon>Agaricomycetes</taxon>
        <taxon>Agaricomycetidae</taxon>
        <taxon>Agaricales</taxon>
        <taxon>Marasmiineae</taxon>
        <taxon>Mycenaceae</taxon>
        <taxon>Favolaschia</taxon>
    </lineage>
</organism>
<reference evidence="9 10" key="1">
    <citation type="journal article" date="2024" name="J Genomics">
        <title>Draft genome sequencing and assembly of Favolaschia claudopus CIRM-BRFM 2984 isolated from oak limbs.</title>
        <authorList>
            <person name="Navarro D."/>
            <person name="Drula E."/>
            <person name="Chaduli D."/>
            <person name="Cazenave R."/>
            <person name="Ahrendt S."/>
            <person name="Wang J."/>
            <person name="Lipzen A."/>
            <person name="Daum C."/>
            <person name="Barry K."/>
            <person name="Grigoriev I.V."/>
            <person name="Favel A."/>
            <person name="Rosso M.N."/>
            <person name="Martin F."/>
        </authorList>
    </citation>
    <scope>NUCLEOTIDE SEQUENCE [LARGE SCALE GENOMIC DNA]</scope>
    <source>
        <strain evidence="9 10">CIRM-BRFM 2984</strain>
    </source>
</reference>
<comment type="subcellular location">
    <subcellularLocation>
        <location evidence="1">Membrane</location>
        <topology evidence="1">Multi-pass membrane protein</topology>
    </subcellularLocation>
</comment>
<feature type="transmembrane region" description="Helical" evidence="7">
    <location>
        <begin position="113"/>
        <end position="131"/>
    </location>
</feature>
<dbReference type="Proteomes" id="UP001362999">
    <property type="component" value="Unassembled WGS sequence"/>
</dbReference>
<keyword evidence="2" id="KW-0813">Transport</keyword>
<evidence type="ECO:0000259" key="8">
    <source>
        <dbReference type="PROSITE" id="PS50850"/>
    </source>
</evidence>
<proteinExistence type="predicted"/>
<dbReference type="InterPro" id="IPR020846">
    <property type="entry name" value="MFS_dom"/>
</dbReference>
<dbReference type="EMBL" id="JAWWNJ010000140">
    <property type="protein sequence ID" value="KAK6984212.1"/>
    <property type="molecule type" value="Genomic_DNA"/>
</dbReference>
<dbReference type="Pfam" id="PF07690">
    <property type="entry name" value="MFS_1"/>
    <property type="match status" value="1"/>
</dbReference>
<feature type="transmembrane region" description="Helical" evidence="7">
    <location>
        <begin position="45"/>
        <end position="71"/>
    </location>
</feature>
<feature type="compositionally biased region" description="Basic and acidic residues" evidence="6">
    <location>
        <begin position="20"/>
        <end position="29"/>
    </location>
</feature>
<keyword evidence="5 7" id="KW-0472">Membrane</keyword>
<sequence length="261" mass="28174">MSAGAPTHNTHPDSNSPTAEMHEKNRSEHSSNSGKKLEYATGLRLVAVMCTIFLTTLLAALDLGIVATAIPKITDDFKRLDDVGWYGSACFLLVGTSSPMWGKLYKYFSARLVYLLSVVIFLVGSIVAAAAPNSPALIVGRALQGWGCSGSLAGSVLIISFTAPPPKRPMLIGVWMGVFMLSTIIGPLIGGAFTSEVTWRWCFWINLPVGGPVVAAILLFLHVPEHIKPTPELSWQQTTTCSDRRLEFFRRDLGIGARSGP</sequence>
<dbReference type="InterPro" id="IPR011701">
    <property type="entry name" value="MFS"/>
</dbReference>
<evidence type="ECO:0000256" key="2">
    <source>
        <dbReference type="ARBA" id="ARBA00022448"/>
    </source>
</evidence>
<dbReference type="GO" id="GO:0022857">
    <property type="term" value="F:transmembrane transporter activity"/>
    <property type="evidence" value="ECO:0007669"/>
    <property type="project" value="InterPro"/>
</dbReference>
<evidence type="ECO:0000256" key="1">
    <source>
        <dbReference type="ARBA" id="ARBA00004141"/>
    </source>
</evidence>
<protein>
    <submittedName>
        <fullName evidence="9">Major facilitator superfamily general substrate transporter</fullName>
    </submittedName>
</protein>
<evidence type="ECO:0000256" key="7">
    <source>
        <dbReference type="SAM" id="Phobius"/>
    </source>
</evidence>
<accession>A0AAV9ZJA1</accession>
<evidence type="ECO:0000256" key="3">
    <source>
        <dbReference type="ARBA" id="ARBA00022692"/>
    </source>
</evidence>